<proteinExistence type="predicted"/>
<dbReference type="EMBL" id="DVOR01000111">
    <property type="protein sequence ID" value="HIV09157.1"/>
    <property type="molecule type" value="Genomic_DNA"/>
</dbReference>
<feature type="non-terminal residue" evidence="1">
    <location>
        <position position="454"/>
    </location>
</feature>
<organism evidence="1 2">
    <name type="scientific">Candidatus Spyradenecus faecavium</name>
    <dbReference type="NCBI Taxonomy" id="2840947"/>
    <lineage>
        <taxon>Bacteria</taxon>
        <taxon>Pseudomonadati</taxon>
        <taxon>Lentisphaerota</taxon>
        <taxon>Lentisphaeria</taxon>
        <taxon>Lentisphaerales</taxon>
        <taxon>Lentisphaeraceae</taxon>
        <taxon>Lentisphaeraceae incertae sedis</taxon>
        <taxon>Candidatus Spyradenecus</taxon>
    </lineage>
</organism>
<accession>A0A9D1NMN8</accession>
<evidence type="ECO:0008006" key="3">
    <source>
        <dbReference type="Google" id="ProtNLM"/>
    </source>
</evidence>
<dbReference type="Proteomes" id="UP000886845">
    <property type="component" value="Unassembled WGS sequence"/>
</dbReference>
<evidence type="ECO:0000313" key="1">
    <source>
        <dbReference type="EMBL" id="HIV09157.1"/>
    </source>
</evidence>
<gene>
    <name evidence="1" type="ORF">IAC79_03475</name>
</gene>
<dbReference type="PROSITE" id="PS51257">
    <property type="entry name" value="PROKAR_LIPOPROTEIN"/>
    <property type="match status" value="1"/>
</dbReference>
<protein>
    <recommendedName>
        <fullName evidence="3">Lipoprotein</fullName>
    </recommendedName>
</protein>
<comment type="caution">
    <text evidence="1">The sequence shown here is derived from an EMBL/GenBank/DDBJ whole genome shotgun (WGS) entry which is preliminary data.</text>
</comment>
<reference evidence="1" key="1">
    <citation type="submission" date="2020-10" db="EMBL/GenBank/DDBJ databases">
        <authorList>
            <person name="Gilroy R."/>
        </authorList>
    </citation>
    <scope>NUCLEOTIDE SEQUENCE</scope>
    <source>
        <strain evidence="1">35461</strain>
    </source>
</reference>
<sequence length="454" mass="53430">MKTIWIGLVVVALALGGCLQKARTPFNEVSIFSDDSANELETAPTVENYWPLYLSDGRASYWMWPFIKSSPGCFAVQPAYNYDHGIHDILWFITLSPESGEYRVWPLFYRCPTWWMFAPFAYAADETDYESAGSPLLFNWNRKWYTTEARTGTETRVAPRREHWNLGLVLWNLEKSYSPPDGAWPSDLRDRGSWYIGGQGTEWSVLLGALGAQNEVRVYHPWEWTFRRGHTFGWLLWRWYETFKYDAGPSILSRSYFTPFYAYDFTQNLKTGKLDESEHGIALNAISWKFEDERYDGSSLLWGMLFDDDIGRYNVDGVSYDRDTDVLFGLLYDREREVEDITRENCADPSKRTHKIVDNVDTRALFGLLYYHERTDERDWQWPVDSAQPETPWRDRFDEELTVLTPLVYWYEGQNRDGSFGSRSLFGLLYDRTLNVKNNTETWGYLGYLYRYNR</sequence>
<name>A0A9D1NMN8_9BACT</name>
<reference evidence="1" key="2">
    <citation type="journal article" date="2021" name="PeerJ">
        <title>Extensive microbial diversity within the chicken gut microbiome revealed by metagenomics and culture.</title>
        <authorList>
            <person name="Gilroy R."/>
            <person name="Ravi A."/>
            <person name="Getino M."/>
            <person name="Pursley I."/>
            <person name="Horton D.L."/>
            <person name="Alikhan N.F."/>
            <person name="Baker D."/>
            <person name="Gharbi K."/>
            <person name="Hall N."/>
            <person name="Watson M."/>
            <person name="Adriaenssens E.M."/>
            <person name="Foster-Nyarko E."/>
            <person name="Jarju S."/>
            <person name="Secka A."/>
            <person name="Antonio M."/>
            <person name="Oren A."/>
            <person name="Chaudhuri R.R."/>
            <person name="La Ragione R."/>
            <person name="Hildebrand F."/>
            <person name="Pallen M.J."/>
        </authorList>
    </citation>
    <scope>NUCLEOTIDE SEQUENCE</scope>
    <source>
        <strain evidence="1">35461</strain>
    </source>
</reference>
<evidence type="ECO:0000313" key="2">
    <source>
        <dbReference type="Proteomes" id="UP000886845"/>
    </source>
</evidence>
<dbReference type="AlphaFoldDB" id="A0A9D1NMN8"/>